<dbReference type="STRING" id="4846.A0A367IKV9"/>
<dbReference type="AlphaFoldDB" id="A0A367IKV9"/>
<keyword evidence="2" id="KW-1185">Reference proteome</keyword>
<evidence type="ECO:0000313" key="1">
    <source>
        <dbReference type="EMBL" id="RCH78300.1"/>
    </source>
</evidence>
<name>A0A367IKV9_RHIST</name>
<sequence length="194" mass="20800">MQDITRYHRGLAVIEYAVDAAHVAHYVIVLAAMFKSPQVDFTGIQGTPSFAVNGTVLNLNLNLGFTVYYHGFNNTSIGSGTLNDLHISSNAHTNIQFPFLISIDASNNNSKTIATQLLSDCGVGGATQQKINLDYKVVATVKLFSFNIHVPYSSSVDFDCPMSTTTQQEILNTIGKTLLGLVSKANGVLGSLGL</sequence>
<protein>
    <recommendedName>
        <fullName evidence="3">Late embryogenesis abundant protein LEA-2 subgroup domain-containing protein</fullName>
    </recommendedName>
</protein>
<dbReference type="Proteomes" id="UP000253551">
    <property type="component" value="Unassembled WGS sequence"/>
</dbReference>
<evidence type="ECO:0008006" key="3">
    <source>
        <dbReference type="Google" id="ProtNLM"/>
    </source>
</evidence>
<dbReference type="OrthoDB" id="20273at2759"/>
<gene>
    <name evidence="1" type="ORF">CU098_005621</name>
</gene>
<accession>A0A367IKV9</accession>
<evidence type="ECO:0000313" key="2">
    <source>
        <dbReference type="Proteomes" id="UP000253551"/>
    </source>
</evidence>
<organism evidence="1 2">
    <name type="scientific">Rhizopus stolonifer</name>
    <name type="common">Rhizopus nigricans</name>
    <dbReference type="NCBI Taxonomy" id="4846"/>
    <lineage>
        <taxon>Eukaryota</taxon>
        <taxon>Fungi</taxon>
        <taxon>Fungi incertae sedis</taxon>
        <taxon>Mucoromycota</taxon>
        <taxon>Mucoromycotina</taxon>
        <taxon>Mucoromycetes</taxon>
        <taxon>Mucorales</taxon>
        <taxon>Mucorineae</taxon>
        <taxon>Rhizopodaceae</taxon>
        <taxon>Rhizopus</taxon>
    </lineage>
</organism>
<dbReference type="EMBL" id="PJQM01007348">
    <property type="protein sequence ID" value="RCH78300.1"/>
    <property type="molecule type" value="Genomic_DNA"/>
</dbReference>
<reference evidence="1 2" key="1">
    <citation type="journal article" date="2018" name="G3 (Bethesda)">
        <title>Phylogenetic and Phylogenomic Definition of Rhizopus Species.</title>
        <authorList>
            <person name="Gryganskyi A.P."/>
            <person name="Golan J."/>
            <person name="Dolatabadi S."/>
            <person name="Mondo S."/>
            <person name="Robb S."/>
            <person name="Idnurm A."/>
            <person name="Muszewska A."/>
            <person name="Steczkiewicz K."/>
            <person name="Masonjones S."/>
            <person name="Liao H.L."/>
            <person name="Gajdeczka M.T."/>
            <person name="Anike F."/>
            <person name="Vuek A."/>
            <person name="Anishchenko I.M."/>
            <person name="Voigt K."/>
            <person name="de Hoog G.S."/>
            <person name="Smith M.E."/>
            <person name="Heitman J."/>
            <person name="Vilgalys R."/>
            <person name="Stajich J.E."/>
        </authorList>
    </citation>
    <scope>NUCLEOTIDE SEQUENCE [LARGE SCALE GENOMIC DNA]</scope>
    <source>
        <strain evidence="1 2">LSU 92-RS-03</strain>
    </source>
</reference>
<comment type="caution">
    <text evidence="1">The sequence shown here is derived from an EMBL/GenBank/DDBJ whole genome shotgun (WGS) entry which is preliminary data.</text>
</comment>
<proteinExistence type="predicted"/>